<evidence type="ECO:0000313" key="1">
    <source>
        <dbReference type="EMBL" id="KAH7993312.1"/>
    </source>
</evidence>
<keyword evidence="2" id="KW-1185">Reference proteome</keyword>
<evidence type="ECO:0000313" key="2">
    <source>
        <dbReference type="Proteomes" id="UP000827872"/>
    </source>
</evidence>
<dbReference type="Proteomes" id="UP000827872">
    <property type="component" value="Linkage Group LG03"/>
</dbReference>
<comment type="caution">
    <text evidence="1">The sequence shown here is derived from an EMBL/GenBank/DDBJ whole genome shotgun (WGS) entry which is preliminary data.</text>
</comment>
<dbReference type="EMBL" id="CM037616">
    <property type="protein sequence ID" value="KAH7993312.1"/>
    <property type="molecule type" value="Genomic_DNA"/>
</dbReference>
<proteinExistence type="predicted"/>
<reference evidence="1" key="1">
    <citation type="submission" date="2021-08" db="EMBL/GenBank/DDBJ databases">
        <title>The first chromosome-level gecko genome reveals the dynamic sex chromosomes of Neotropical dwarf geckos (Sphaerodactylidae: Sphaerodactylus).</title>
        <authorList>
            <person name="Pinto B.J."/>
            <person name="Keating S.E."/>
            <person name="Gamble T."/>
        </authorList>
    </citation>
    <scope>NUCLEOTIDE SEQUENCE</scope>
    <source>
        <strain evidence="1">TG3544</strain>
    </source>
</reference>
<accession>A0ACB8EKZ4</accession>
<organism evidence="1 2">
    <name type="scientific">Sphaerodactylus townsendi</name>
    <dbReference type="NCBI Taxonomy" id="933632"/>
    <lineage>
        <taxon>Eukaryota</taxon>
        <taxon>Metazoa</taxon>
        <taxon>Chordata</taxon>
        <taxon>Craniata</taxon>
        <taxon>Vertebrata</taxon>
        <taxon>Euteleostomi</taxon>
        <taxon>Lepidosauria</taxon>
        <taxon>Squamata</taxon>
        <taxon>Bifurcata</taxon>
        <taxon>Gekkota</taxon>
        <taxon>Sphaerodactylidae</taxon>
        <taxon>Sphaerodactylus</taxon>
    </lineage>
</organism>
<gene>
    <name evidence="1" type="ORF">K3G42_030608</name>
</gene>
<sequence>MMVLMGVTILLLATHASYIYMAVTGPDATILDCISELLNPQECHELYIRIAVSQKDAEEPLEEKDLFPSGQWQEISSVAQCKEALNYWLEMERGAVNWDRLAQALRQIGRPDVSRELKKSLNRNRSLEPKWNVEENHTVEAVKSALLIQNEAHSQKRHHGLIQKALPKESSWDLRTSFMSFRLPWQNMFFTMILNDQSNEDSWDDGEEEDPITSEYEEATEDEC</sequence>
<name>A0ACB8EKZ4_9SAUR</name>
<protein>
    <submittedName>
        <fullName evidence="1">Uncharacterized protein</fullName>
    </submittedName>
</protein>